<sequence>MYPNPNNYYPPPPPPIMTPPPSAPFYPQPPPPPLGIHPHGPVPWSTGLCDCTDDCGNCCTTCFCPCVTYGRVAEIVDRGSISCGAAAALYALLEWLTCCHCVYSCFNRKKMRAQYSLVEAPCGDFCVHCCCEPCALCQEYRELKNRGFDMTVGWQANAAKQACLTTVPPPFTGGMMR</sequence>
<protein>
    <submittedName>
        <fullName evidence="1">Uncharacterized protein</fullName>
    </submittedName>
</protein>
<accession>A0A835QB44</accession>
<name>A0A835QB44_VANPL</name>
<gene>
    <name evidence="1" type="ORF">HPP92_019857</name>
</gene>
<organism evidence="1 2">
    <name type="scientific">Vanilla planifolia</name>
    <name type="common">Vanilla</name>
    <dbReference type="NCBI Taxonomy" id="51239"/>
    <lineage>
        <taxon>Eukaryota</taxon>
        <taxon>Viridiplantae</taxon>
        <taxon>Streptophyta</taxon>
        <taxon>Embryophyta</taxon>
        <taxon>Tracheophyta</taxon>
        <taxon>Spermatophyta</taxon>
        <taxon>Magnoliopsida</taxon>
        <taxon>Liliopsida</taxon>
        <taxon>Asparagales</taxon>
        <taxon>Orchidaceae</taxon>
        <taxon>Vanilloideae</taxon>
        <taxon>Vanilleae</taxon>
        <taxon>Vanilla</taxon>
    </lineage>
</organism>
<comment type="caution">
    <text evidence="1">The sequence shown here is derived from an EMBL/GenBank/DDBJ whole genome shotgun (WGS) entry which is preliminary data.</text>
</comment>
<dbReference type="Pfam" id="PF04749">
    <property type="entry name" value="PLAC8"/>
    <property type="match status" value="1"/>
</dbReference>
<dbReference type="AlphaFoldDB" id="A0A835QB44"/>
<dbReference type="NCBIfam" id="TIGR01571">
    <property type="entry name" value="A_thal_Cys_rich"/>
    <property type="match status" value="1"/>
</dbReference>
<dbReference type="EMBL" id="JADCNM010000010">
    <property type="protein sequence ID" value="KAG0465693.1"/>
    <property type="molecule type" value="Genomic_DNA"/>
</dbReference>
<dbReference type="Proteomes" id="UP000639772">
    <property type="component" value="Chromosome 10"/>
</dbReference>
<dbReference type="OrthoDB" id="1045822at2759"/>
<dbReference type="PANTHER" id="PTHR15907">
    <property type="entry name" value="DUF614 FAMILY PROTEIN-RELATED"/>
    <property type="match status" value="1"/>
</dbReference>
<evidence type="ECO:0000313" key="2">
    <source>
        <dbReference type="Proteomes" id="UP000639772"/>
    </source>
</evidence>
<dbReference type="InterPro" id="IPR006461">
    <property type="entry name" value="PLAC_motif_containing"/>
</dbReference>
<proteinExistence type="predicted"/>
<evidence type="ECO:0000313" key="1">
    <source>
        <dbReference type="EMBL" id="KAG0465693.1"/>
    </source>
</evidence>
<reference evidence="1 2" key="1">
    <citation type="journal article" date="2020" name="Nat. Food">
        <title>A phased Vanilla planifolia genome enables genetic improvement of flavour and production.</title>
        <authorList>
            <person name="Hasing T."/>
            <person name="Tang H."/>
            <person name="Brym M."/>
            <person name="Khazi F."/>
            <person name="Huang T."/>
            <person name="Chambers A.H."/>
        </authorList>
    </citation>
    <scope>NUCLEOTIDE SEQUENCE [LARGE SCALE GENOMIC DNA]</scope>
    <source>
        <tissue evidence="1">Leaf</tissue>
    </source>
</reference>